<name>A0A699UDD0_TANCI</name>
<sequence length="61" mass="6724">GNATTRGGSFNYRGGVFGPYGGCEGIYLAKGTLERVSHRVLVGYYYLSHRVLVGNYYLQQS</sequence>
<evidence type="ECO:0000313" key="1">
    <source>
        <dbReference type="EMBL" id="GFD20417.1"/>
    </source>
</evidence>
<reference evidence="1" key="1">
    <citation type="journal article" date="2019" name="Sci. Rep.">
        <title>Draft genome of Tanacetum cinerariifolium, the natural source of mosquito coil.</title>
        <authorList>
            <person name="Yamashiro T."/>
            <person name="Shiraishi A."/>
            <person name="Satake H."/>
            <person name="Nakayama K."/>
        </authorList>
    </citation>
    <scope>NUCLEOTIDE SEQUENCE</scope>
</reference>
<proteinExistence type="predicted"/>
<comment type="caution">
    <text evidence="1">The sequence shown here is derived from an EMBL/GenBank/DDBJ whole genome shotgun (WGS) entry which is preliminary data.</text>
</comment>
<dbReference type="AlphaFoldDB" id="A0A699UDD0"/>
<feature type="non-terminal residue" evidence="1">
    <location>
        <position position="1"/>
    </location>
</feature>
<protein>
    <submittedName>
        <fullName evidence="1">Uncharacterized protein</fullName>
    </submittedName>
</protein>
<gene>
    <name evidence="1" type="ORF">Tci_892386</name>
</gene>
<accession>A0A699UDD0</accession>
<organism evidence="1">
    <name type="scientific">Tanacetum cinerariifolium</name>
    <name type="common">Dalmatian daisy</name>
    <name type="synonym">Chrysanthemum cinerariifolium</name>
    <dbReference type="NCBI Taxonomy" id="118510"/>
    <lineage>
        <taxon>Eukaryota</taxon>
        <taxon>Viridiplantae</taxon>
        <taxon>Streptophyta</taxon>
        <taxon>Embryophyta</taxon>
        <taxon>Tracheophyta</taxon>
        <taxon>Spermatophyta</taxon>
        <taxon>Magnoliopsida</taxon>
        <taxon>eudicotyledons</taxon>
        <taxon>Gunneridae</taxon>
        <taxon>Pentapetalae</taxon>
        <taxon>asterids</taxon>
        <taxon>campanulids</taxon>
        <taxon>Asterales</taxon>
        <taxon>Asteraceae</taxon>
        <taxon>Asteroideae</taxon>
        <taxon>Anthemideae</taxon>
        <taxon>Anthemidinae</taxon>
        <taxon>Tanacetum</taxon>
    </lineage>
</organism>
<dbReference type="EMBL" id="BKCJ011321991">
    <property type="protein sequence ID" value="GFD20417.1"/>
    <property type="molecule type" value="Genomic_DNA"/>
</dbReference>